<feature type="compositionally biased region" description="Low complexity" evidence="1">
    <location>
        <begin position="159"/>
        <end position="176"/>
    </location>
</feature>
<accession>A0ABQ6QF73</accession>
<evidence type="ECO:0000259" key="2">
    <source>
        <dbReference type="Pfam" id="PF01464"/>
    </source>
</evidence>
<evidence type="ECO:0000256" key="1">
    <source>
        <dbReference type="SAM" id="MobiDB-lite"/>
    </source>
</evidence>
<organism evidence="3 4">
    <name type="scientific">Stenotrophomonas sepilia</name>
    <dbReference type="NCBI Taxonomy" id="2860290"/>
    <lineage>
        <taxon>Bacteria</taxon>
        <taxon>Pseudomonadati</taxon>
        <taxon>Pseudomonadota</taxon>
        <taxon>Gammaproteobacteria</taxon>
        <taxon>Lysobacterales</taxon>
        <taxon>Lysobacteraceae</taxon>
        <taxon>Stenotrophomonas</taxon>
        <taxon>Stenotrophomonas maltophilia group</taxon>
    </lineage>
</organism>
<gene>
    <name evidence="3" type="ORF">STENOSP10_29900</name>
</gene>
<feature type="region of interest" description="Disordered" evidence="1">
    <location>
        <begin position="159"/>
        <end position="190"/>
    </location>
</feature>
<dbReference type="CDD" id="cd16892">
    <property type="entry name" value="LT_VirB1-like"/>
    <property type="match status" value="1"/>
</dbReference>
<name>A0ABQ6QF73_9GAMM</name>
<dbReference type="EMBL" id="BTRJ01000034">
    <property type="protein sequence ID" value="GMR28769.1"/>
    <property type="molecule type" value="Genomic_DNA"/>
</dbReference>
<dbReference type="Pfam" id="PF01464">
    <property type="entry name" value="SLT"/>
    <property type="match status" value="1"/>
</dbReference>
<dbReference type="Proteomes" id="UP001306668">
    <property type="component" value="Unassembled WGS sequence"/>
</dbReference>
<dbReference type="InterPro" id="IPR008258">
    <property type="entry name" value="Transglycosylase_SLT_dom_1"/>
</dbReference>
<keyword evidence="4" id="KW-1185">Reference proteome</keyword>
<dbReference type="SUPFAM" id="SSF53955">
    <property type="entry name" value="Lysozyme-like"/>
    <property type="match status" value="1"/>
</dbReference>
<reference evidence="4" key="1">
    <citation type="submission" date="2023-07" db="EMBL/GenBank/DDBJ databases">
        <title>Genome sequence of Stenotrophomonas sp. Alg010 isolated from Sargassum waste.</title>
        <authorList>
            <person name="Mohapatra"/>
            <person name="B.R."/>
        </authorList>
    </citation>
    <scope>NUCLEOTIDE SEQUENCE [LARGE SCALE GENOMIC DNA]</scope>
    <source>
        <strain evidence="4">Alg010</strain>
    </source>
</reference>
<feature type="domain" description="Transglycosylase SLT" evidence="2">
    <location>
        <begin position="13"/>
        <end position="149"/>
    </location>
</feature>
<comment type="caution">
    <text evidence="3">The sequence shown here is derived from an EMBL/GenBank/DDBJ whole genome shotgun (WGS) entry which is preliminary data.</text>
</comment>
<evidence type="ECO:0000313" key="3">
    <source>
        <dbReference type="EMBL" id="GMR28769.1"/>
    </source>
</evidence>
<dbReference type="InterPro" id="IPR023346">
    <property type="entry name" value="Lysozyme-like_dom_sf"/>
</dbReference>
<protein>
    <recommendedName>
        <fullName evidence="2">Transglycosylase SLT domain-containing protein</fullName>
    </recommendedName>
</protein>
<proteinExistence type="predicted"/>
<dbReference type="Gene3D" id="1.10.530.10">
    <property type="match status" value="1"/>
</dbReference>
<sequence>MGASPELLAMILACAPGAAPSTVQAIIDVESGGNYLAIGVNRGGRLARQPSNRAEATAWAQWLLDNGKNFDAGLMQVNSTNWKRLGLNPQNVFDPCTNIRAGTVILTDNYIRAAKNLGPGRAALLEALSAYNTGNRSAGFSNGYVGKVNRAAAKRAGVAPPAVPAPSRSYAASRGRTPIAPAGSGVAPPEAWRGRKVWGMPNAQVATAESPLNPKDSAE</sequence>
<evidence type="ECO:0000313" key="4">
    <source>
        <dbReference type="Proteomes" id="UP001306668"/>
    </source>
</evidence>